<dbReference type="Pfam" id="PF04203">
    <property type="entry name" value="Sortase"/>
    <property type="match status" value="1"/>
</dbReference>
<comment type="caution">
    <text evidence="4">The sequence shown here is derived from an EMBL/GenBank/DDBJ whole genome shotgun (WGS) entry which is preliminary data.</text>
</comment>
<dbReference type="Gene3D" id="2.40.260.10">
    <property type="entry name" value="Sortase"/>
    <property type="match status" value="1"/>
</dbReference>
<keyword evidence="3" id="KW-1133">Transmembrane helix</keyword>
<feature type="region of interest" description="Disordered" evidence="2">
    <location>
        <begin position="111"/>
        <end position="132"/>
    </location>
</feature>
<reference evidence="4 5" key="1">
    <citation type="submission" date="2024-09" db="EMBL/GenBank/DDBJ databases">
        <authorList>
            <person name="Sun Q."/>
            <person name="Mori K."/>
        </authorList>
    </citation>
    <scope>NUCLEOTIDE SEQUENCE [LARGE SCALE GENOMIC DNA]</scope>
    <source>
        <strain evidence="4 5">TBRC 1432</strain>
    </source>
</reference>
<feature type="region of interest" description="Disordered" evidence="2">
    <location>
        <begin position="1"/>
        <end position="69"/>
    </location>
</feature>
<organism evidence="4 5">
    <name type="scientific">Kutzneria chonburiensis</name>
    <dbReference type="NCBI Taxonomy" id="1483604"/>
    <lineage>
        <taxon>Bacteria</taxon>
        <taxon>Bacillati</taxon>
        <taxon>Actinomycetota</taxon>
        <taxon>Actinomycetes</taxon>
        <taxon>Pseudonocardiales</taxon>
        <taxon>Pseudonocardiaceae</taxon>
        <taxon>Kutzneria</taxon>
    </lineage>
</organism>
<dbReference type="InterPro" id="IPR005754">
    <property type="entry name" value="Sortase"/>
</dbReference>
<proteinExistence type="predicted"/>
<dbReference type="NCBIfam" id="NF033747">
    <property type="entry name" value="class_E_sortase"/>
    <property type="match status" value="1"/>
</dbReference>
<gene>
    <name evidence="4" type="ORF">ACFFH7_33105</name>
</gene>
<keyword evidence="1" id="KW-0378">Hydrolase</keyword>
<keyword evidence="5" id="KW-1185">Reference proteome</keyword>
<dbReference type="SUPFAM" id="SSF63817">
    <property type="entry name" value="Sortase"/>
    <property type="match status" value="2"/>
</dbReference>
<dbReference type="CDD" id="cd05830">
    <property type="entry name" value="Sortase_E"/>
    <property type="match status" value="1"/>
</dbReference>
<sequence length="335" mass="36136">MNHNPPPAAGRPAGWRPRPAPEQPTAFLPKIDVLHAGPQDQRFIPEPDEEDTGWIEDDDRLESPPPPKDTARKVVRSFGELFITAGMVILLFVVYEVYWTDLISAGKQNQATSSLDSQWKDQDTVGNGPQRGTHYDLAEGKGFAKLYVPALGADYHFTIVEGTTDADLDIGPGHYIGSALPGQPGDFAVAGHRVGKGAPFNDLDLISSCDAIVVETETDWFVYRMLPTKDEVAGWATGKGAQPQCKGVAPLGGPYAGLVGQETVLPSQGDVIAPVPHQANLQLPAGQQASLMTLTTCTPKFSASHRLILHSVLTNQYPKDPKHPEQVPPALKETD</sequence>
<evidence type="ECO:0000313" key="4">
    <source>
        <dbReference type="EMBL" id="MFC0546393.1"/>
    </source>
</evidence>
<dbReference type="EMBL" id="JBHLUD010000013">
    <property type="protein sequence ID" value="MFC0546393.1"/>
    <property type="molecule type" value="Genomic_DNA"/>
</dbReference>
<dbReference type="InterPro" id="IPR053465">
    <property type="entry name" value="Sortase_Class_E"/>
</dbReference>
<dbReference type="Proteomes" id="UP001589810">
    <property type="component" value="Unassembled WGS sequence"/>
</dbReference>
<evidence type="ECO:0000256" key="1">
    <source>
        <dbReference type="ARBA" id="ARBA00022801"/>
    </source>
</evidence>
<evidence type="ECO:0000313" key="5">
    <source>
        <dbReference type="Proteomes" id="UP001589810"/>
    </source>
</evidence>
<protein>
    <submittedName>
        <fullName evidence="4">Class E sortase</fullName>
    </submittedName>
</protein>
<feature type="region of interest" description="Disordered" evidence="2">
    <location>
        <begin position="315"/>
        <end position="335"/>
    </location>
</feature>
<feature type="compositionally biased region" description="Acidic residues" evidence="2">
    <location>
        <begin position="46"/>
        <end position="60"/>
    </location>
</feature>
<evidence type="ECO:0000256" key="2">
    <source>
        <dbReference type="SAM" id="MobiDB-lite"/>
    </source>
</evidence>
<dbReference type="RefSeq" id="WP_337960504.1">
    <property type="nucleotide sequence ID" value="NZ_CP097263.1"/>
</dbReference>
<dbReference type="InterPro" id="IPR023365">
    <property type="entry name" value="Sortase_dom-sf"/>
</dbReference>
<keyword evidence="3" id="KW-0472">Membrane</keyword>
<feature type="transmembrane region" description="Helical" evidence="3">
    <location>
        <begin position="78"/>
        <end position="99"/>
    </location>
</feature>
<name>A0ABV6N1E0_9PSEU</name>
<keyword evidence="3" id="KW-0812">Transmembrane</keyword>
<dbReference type="InterPro" id="IPR042003">
    <property type="entry name" value="Sortase_E"/>
</dbReference>
<evidence type="ECO:0000256" key="3">
    <source>
        <dbReference type="SAM" id="Phobius"/>
    </source>
</evidence>
<accession>A0ABV6N1E0</accession>